<dbReference type="Pfam" id="PF00989">
    <property type="entry name" value="PAS"/>
    <property type="match status" value="1"/>
</dbReference>
<dbReference type="PANTHER" id="PTHR44757">
    <property type="entry name" value="DIGUANYLATE CYCLASE DGCP"/>
    <property type="match status" value="1"/>
</dbReference>
<reference evidence="6 7" key="1">
    <citation type="submission" date="2019-03" db="EMBL/GenBank/DDBJ databases">
        <title>Genomic Encyclopedia of Type Strains, Phase IV (KMG-IV): sequencing the most valuable type-strain genomes for metagenomic binning, comparative biology and taxonomic classification.</title>
        <authorList>
            <person name="Goeker M."/>
        </authorList>
    </citation>
    <scope>NUCLEOTIDE SEQUENCE [LARGE SCALE GENOMIC DNA]</scope>
    <source>
        <strain evidence="6 7">DSM 25964</strain>
    </source>
</reference>
<dbReference type="InterPro" id="IPR037522">
    <property type="entry name" value="HD_GYP_dom"/>
</dbReference>
<evidence type="ECO:0000259" key="5">
    <source>
        <dbReference type="PROSITE" id="PS51832"/>
    </source>
</evidence>
<dbReference type="InterPro" id="IPR003607">
    <property type="entry name" value="HD/PDEase_dom"/>
</dbReference>
<dbReference type="InterPro" id="IPR043128">
    <property type="entry name" value="Rev_trsase/Diguanyl_cyclase"/>
</dbReference>
<feature type="domain" description="PAS" evidence="2">
    <location>
        <begin position="431"/>
        <end position="484"/>
    </location>
</feature>
<dbReference type="NCBIfam" id="TIGR00229">
    <property type="entry name" value="sensory_box"/>
    <property type="match status" value="1"/>
</dbReference>
<dbReference type="SUPFAM" id="SSF109604">
    <property type="entry name" value="HD-domain/PDEase-like"/>
    <property type="match status" value="1"/>
</dbReference>
<dbReference type="Pfam" id="PF00990">
    <property type="entry name" value="GGDEF"/>
    <property type="match status" value="1"/>
</dbReference>
<dbReference type="CDD" id="cd12913">
    <property type="entry name" value="PDC1_MCP_like"/>
    <property type="match status" value="1"/>
</dbReference>
<comment type="caution">
    <text evidence="6">The sequence shown here is derived from an EMBL/GenBank/DDBJ whole genome shotgun (WGS) entry which is preliminary data.</text>
</comment>
<dbReference type="InterPro" id="IPR000014">
    <property type="entry name" value="PAS"/>
</dbReference>
<sequence>MKSSTLSIKTIGVILFIVLITASSGTVGYFIFSGWLSSTEETAGRLAYELNSRVFSRIGEHMNSPLHLIEVYKDQIEKGVIDLNDENQRERFFSSVLTTHNQGLYSFSFGSEEGEYYGARRNPQGGIEIMRNNRSTGGASWYYSLKDDFTAGELALKAGTFDPRTRDWYRAAKTLGKPVFSPVYRHFIMPDLTVSAAAPVAGRDGKLLGVLGAHITLSGINSSLEELAEEAGGMAAIVEKRSGALIGNSIGMDNFRTLPDGTFRRLTPADGENRILQQAAELYARGKGNTVKVSDQQTSFIVHINEFRREGVDWLVLFALPESLFTAGIFHTMRFSLLLTVLAVLAAALVCAKAASVLMKPLENLVTTAESLSSGDLSRRAEVRRNDEIGRVARAVNIMAEKLEHMIASLGETVRERTAELEERNRELDQNRSHLKLILDSAAEGIYGIDRKGNCTFANAGCLKMLGYGSQEDLSGKNMHFLIHYAHRDGRLMDPEECKIFSSLRTGRGIRVDDEVFWTSGGTPLDVAYSSYPQFRNGELTGAVVTFTDNTERRKSEARINFLTYHDSLTGLYNRAFFEEELKRMDRDENLPLAVIFGDVNGLKLTNDIFGHSAGDELLKKSAEALRKSCRESDIIARVGGDEFTIILPRAKPEDVRKLIGRIKGEISKLRVRAIKGSIALGFSVKTDPGQSVQETLREAEEAMYREKDLGRKAESLETISAIMETLHEKSPCQKQHSENVSRICMEIGHALNMPETETRKLKEAGFLHDIGKIVVDEDVLNEAGCLFPGEEDSDGEMKKHPVAGFRILNLYDETMDLGESVLNHHENWDGSGYPRGIGGEEIPQMARILRAGEAFDDLLESMEEGRMTGEEVLEQILKLRGTSLDPAVADILISMVRKAEEGDTAGGLADNS</sequence>
<dbReference type="Pfam" id="PF13487">
    <property type="entry name" value="HD_5"/>
    <property type="match status" value="1"/>
</dbReference>
<evidence type="ECO:0000313" key="6">
    <source>
        <dbReference type="EMBL" id="TDY55960.1"/>
    </source>
</evidence>
<dbReference type="SMART" id="SM00091">
    <property type="entry name" value="PAS"/>
    <property type="match status" value="1"/>
</dbReference>
<proteinExistence type="predicted"/>
<dbReference type="InterPro" id="IPR000160">
    <property type="entry name" value="GGDEF_dom"/>
</dbReference>
<dbReference type="CDD" id="cd00130">
    <property type="entry name" value="PAS"/>
    <property type="match status" value="1"/>
</dbReference>
<dbReference type="InterPro" id="IPR013767">
    <property type="entry name" value="PAS_fold"/>
</dbReference>
<feature type="transmembrane region" description="Helical" evidence="1">
    <location>
        <begin position="12"/>
        <end position="36"/>
    </location>
</feature>
<dbReference type="PROSITE" id="PS50885">
    <property type="entry name" value="HAMP"/>
    <property type="match status" value="1"/>
</dbReference>
<dbReference type="SUPFAM" id="SSF158472">
    <property type="entry name" value="HAMP domain-like"/>
    <property type="match status" value="1"/>
</dbReference>
<evidence type="ECO:0000259" key="4">
    <source>
        <dbReference type="PROSITE" id="PS50887"/>
    </source>
</evidence>
<feature type="domain" description="GGDEF" evidence="4">
    <location>
        <begin position="591"/>
        <end position="720"/>
    </location>
</feature>
<gene>
    <name evidence="6" type="ORF">C8D99_12041</name>
</gene>
<dbReference type="CDD" id="cd01949">
    <property type="entry name" value="GGDEF"/>
    <property type="match status" value="1"/>
</dbReference>
<dbReference type="Gene3D" id="6.10.340.10">
    <property type="match status" value="1"/>
</dbReference>
<dbReference type="CDD" id="cd00077">
    <property type="entry name" value="HDc"/>
    <property type="match status" value="1"/>
</dbReference>
<dbReference type="NCBIfam" id="TIGR00254">
    <property type="entry name" value="GGDEF"/>
    <property type="match status" value="1"/>
</dbReference>
<evidence type="ECO:0000259" key="3">
    <source>
        <dbReference type="PROSITE" id="PS50885"/>
    </source>
</evidence>
<dbReference type="AlphaFoldDB" id="A0A4R8M5X7"/>
<dbReference type="InterPro" id="IPR035965">
    <property type="entry name" value="PAS-like_dom_sf"/>
</dbReference>
<dbReference type="InterPro" id="IPR052155">
    <property type="entry name" value="Biofilm_reg_signaling"/>
</dbReference>
<evidence type="ECO:0000313" key="7">
    <source>
        <dbReference type="Proteomes" id="UP000295066"/>
    </source>
</evidence>
<keyword evidence="1" id="KW-0812">Transmembrane</keyword>
<dbReference type="Gene3D" id="3.30.70.270">
    <property type="match status" value="1"/>
</dbReference>
<evidence type="ECO:0000256" key="1">
    <source>
        <dbReference type="SAM" id="Phobius"/>
    </source>
</evidence>
<dbReference type="SMART" id="SM00304">
    <property type="entry name" value="HAMP"/>
    <property type="match status" value="1"/>
</dbReference>
<dbReference type="SUPFAM" id="SSF55785">
    <property type="entry name" value="PYP-like sensor domain (PAS domain)"/>
    <property type="match status" value="1"/>
</dbReference>
<name>A0A4R8M5X7_9BACT</name>
<dbReference type="SUPFAM" id="SSF55073">
    <property type="entry name" value="Nucleotide cyclase"/>
    <property type="match status" value="1"/>
</dbReference>
<dbReference type="PROSITE" id="PS50112">
    <property type="entry name" value="PAS"/>
    <property type="match status" value="1"/>
</dbReference>
<keyword evidence="1" id="KW-1133">Transmembrane helix</keyword>
<dbReference type="Pfam" id="PF00672">
    <property type="entry name" value="HAMP"/>
    <property type="match status" value="1"/>
</dbReference>
<protein>
    <submittedName>
        <fullName evidence="6">PAS domain S-box-containing protein/diguanylate cyclase (GGDEF)-like protein</fullName>
    </submittedName>
</protein>
<dbReference type="GO" id="GO:0006355">
    <property type="term" value="P:regulation of DNA-templated transcription"/>
    <property type="evidence" value="ECO:0007669"/>
    <property type="project" value="InterPro"/>
</dbReference>
<dbReference type="CDD" id="cd06225">
    <property type="entry name" value="HAMP"/>
    <property type="match status" value="1"/>
</dbReference>
<dbReference type="InterPro" id="IPR003660">
    <property type="entry name" value="HAMP_dom"/>
</dbReference>
<dbReference type="InterPro" id="IPR029787">
    <property type="entry name" value="Nucleotide_cyclase"/>
</dbReference>
<evidence type="ECO:0000259" key="2">
    <source>
        <dbReference type="PROSITE" id="PS50112"/>
    </source>
</evidence>
<dbReference type="GO" id="GO:0016020">
    <property type="term" value="C:membrane"/>
    <property type="evidence" value="ECO:0007669"/>
    <property type="project" value="InterPro"/>
</dbReference>
<accession>A0A4R8M5X7</accession>
<organism evidence="6 7">
    <name type="scientific">Aminivibrio pyruvatiphilus</name>
    <dbReference type="NCBI Taxonomy" id="1005740"/>
    <lineage>
        <taxon>Bacteria</taxon>
        <taxon>Thermotogati</taxon>
        <taxon>Synergistota</taxon>
        <taxon>Synergistia</taxon>
        <taxon>Synergistales</taxon>
        <taxon>Aminobacteriaceae</taxon>
        <taxon>Aminivibrio</taxon>
    </lineage>
</organism>
<dbReference type="GO" id="GO:0007165">
    <property type="term" value="P:signal transduction"/>
    <property type="evidence" value="ECO:0007669"/>
    <property type="project" value="InterPro"/>
</dbReference>
<dbReference type="SMART" id="SM00267">
    <property type="entry name" value="GGDEF"/>
    <property type="match status" value="1"/>
</dbReference>
<dbReference type="RefSeq" id="WP_133958823.1">
    <property type="nucleotide sequence ID" value="NZ_SORI01000020.1"/>
</dbReference>
<dbReference type="Proteomes" id="UP000295066">
    <property type="component" value="Unassembled WGS sequence"/>
</dbReference>
<dbReference type="Gene3D" id="1.10.3210.10">
    <property type="entry name" value="Hypothetical protein af1432"/>
    <property type="match status" value="1"/>
</dbReference>
<keyword evidence="7" id="KW-1185">Reference proteome</keyword>
<feature type="transmembrane region" description="Helical" evidence="1">
    <location>
        <begin position="337"/>
        <end position="359"/>
    </location>
</feature>
<dbReference type="PROSITE" id="PS50887">
    <property type="entry name" value="GGDEF"/>
    <property type="match status" value="1"/>
</dbReference>
<feature type="domain" description="HAMP" evidence="3">
    <location>
        <begin position="356"/>
        <end position="408"/>
    </location>
</feature>
<dbReference type="PANTHER" id="PTHR44757:SF2">
    <property type="entry name" value="BIOFILM ARCHITECTURE MAINTENANCE PROTEIN MBAA"/>
    <property type="match status" value="1"/>
</dbReference>
<feature type="domain" description="HD-GYP" evidence="5">
    <location>
        <begin position="712"/>
        <end position="909"/>
    </location>
</feature>
<dbReference type="OrthoDB" id="5162at2"/>
<dbReference type="EMBL" id="SORI01000020">
    <property type="protein sequence ID" value="TDY55960.1"/>
    <property type="molecule type" value="Genomic_DNA"/>
</dbReference>
<dbReference type="Gene3D" id="3.30.450.20">
    <property type="entry name" value="PAS domain"/>
    <property type="match status" value="2"/>
</dbReference>
<dbReference type="PROSITE" id="PS51832">
    <property type="entry name" value="HD_GYP"/>
    <property type="match status" value="1"/>
</dbReference>
<keyword evidence="1" id="KW-0472">Membrane</keyword>